<evidence type="ECO:0000256" key="6">
    <source>
        <dbReference type="ARBA" id="ARBA00023242"/>
    </source>
</evidence>
<dbReference type="Proteomes" id="UP000266673">
    <property type="component" value="Unassembled WGS sequence"/>
</dbReference>
<dbReference type="Pfam" id="PF10744">
    <property type="entry name" value="Med1"/>
    <property type="match status" value="1"/>
</dbReference>
<keyword evidence="4 7" id="KW-0010">Activator</keyword>
<organism evidence="9 10">
    <name type="scientific">Gigaspora rosea</name>
    <dbReference type="NCBI Taxonomy" id="44941"/>
    <lineage>
        <taxon>Eukaryota</taxon>
        <taxon>Fungi</taxon>
        <taxon>Fungi incertae sedis</taxon>
        <taxon>Mucoromycota</taxon>
        <taxon>Glomeromycotina</taxon>
        <taxon>Glomeromycetes</taxon>
        <taxon>Diversisporales</taxon>
        <taxon>Gigasporaceae</taxon>
        <taxon>Gigaspora</taxon>
    </lineage>
</organism>
<proteinExistence type="inferred from homology"/>
<evidence type="ECO:0000259" key="8">
    <source>
        <dbReference type="Pfam" id="PF10744"/>
    </source>
</evidence>
<dbReference type="OrthoDB" id="2281547at2759"/>
<dbReference type="GO" id="GO:0003712">
    <property type="term" value="F:transcription coregulator activity"/>
    <property type="evidence" value="ECO:0007669"/>
    <property type="project" value="InterPro"/>
</dbReference>
<dbReference type="GO" id="GO:0016592">
    <property type="term" value="C:mediator complex"/>
    <property type="evidence" value="ECO:0007669"/>
    <property type="project" value="InterPro"/>
</dbReference>
<comment type="similarity">
    <text evidence="2 7">Belongs to the Mediator complex subunit 1 family.</text>
</comment>
<evidence type="ECO:0000313" key="9">
    <source>
        <dbReference type="EMBL" id="RIB30036.1"/>
    </source>
</evidence>
<evidence type="ECO:0000256" key="4">
    <source>
        <dbReference type="ARBA" id="ARBA00023159"/>
    </source>
</evidence>
<keyword evidence="6 7" id="KW-0539">Nucleus</keyword>
<keyword evidence="3 7" id="KW-0805">Transcription regulation</keyword>
<dbReference type="EMBL" id="QKWP01000023">
    <property type="protein sequence ID" value="RIB30036.1"/>
    <property type="molecule type" value="Genomic_DNA"/>
</dbReference>
<comment type="subcellular location">
    <subcellularLocation>
        <location evidence="1 7">Nucleus</location>
    </subcellularLocation>
</comment>
<evidence type="ECO:0000256" key="5">
    <source>
        <dbReference type="ARBA" id="ARBA00023163"/>
    </source>
</evidence>
<evidence type="ECO:0000256" key="3">
    <source>
        <dbReference type="ARBA" id="ARBA00023015"/>
    </source>
</evidence>
<comment type="function">
    <text evidence="7">Component of the Mediator complex, a coactivator involved in the regulated transcription of nearly all RNA polymerase II-dependent genes. Mediator functions as a bridge to convey information from gene-specific regulatory proteins to the basal RNA polymerase II transcription machinery. Mediator is recruited to promoters by direct interactions with regulatory proteins and serves as a scaffold for the assembly of a functional preinitiation complex with RNA polymerase II and the general transcription factors.</text>
</comment>
<dbReference type="InterPro" id="IPR019680">
    <property type="entry name" value="Mediator_Med1"/>
</dbReference>
<comment type="caution">
    <text evidence="9">The sequence shown here is derived from an EMBL/GenBank/DDBJ whole genome shotgun (WGS) entry which is preliminary data.</text>
</comment>
<dbReference type="GO" id="GO:0045944">
    <property type="term" value="P:positive regulation of transcription by RNA polymerase II"/>
    <property type="evidence" value="ECO:0007669"/>
    <property type="project" value="UniProtKB-ARBA"/>
</dbReference>
<evidence type="ECO:0000256" key="1">
    <source>
        <dbReference type="ARBA" id="ARBA00004123"/>
    </source>
</evidence>
<gene>
    <name evidence="9" type="ORF">C2G38_2153798</name>
</gene>
<keyword evidence="5 7" id="KW-0804">Transcription</keyword>
<evidence type="ECO:0000256" key="7">
    <source>
        <dbReference type="RuleBase" id="RU364059"/>
    </source>
</evidence>
<dbReference type="STRING" id="44941.A0A397WCU6"/>
<evidence type="ECO:0000313" key="10">
    <source>
        <dbReference type="Proteomes" id="UP000266673"/>
    </source>
</evidence>
<protein>
    <recommendedName>
        <fullName evidence="7">Mediator of RNA polymerase II transcription subunit 1</fullName>
    </recommendedName>
    <alternativeName>
        <fullName evidence="7">Mediator complex subunit 1</fullName>
    </alternativeName>
</protein>
<dbReference type="AlphaFoldDB" id="A0A397WCU6"/>
<sequence length="644" mass="73757">MTEADPKRIHILLRELQNLVKNAQEQWGITLTGQGSINDKLKAFAPVANAVHPLGPVNIVGLSTEFSQKIALIRSTLSNFRNTTVHDISQLNLSIGSDSLLKRYQFALLEESNNLNTVSEVRENIKICKELALDICQNSQDTFKFVIQQTSIFCKQLGLKVWEVEQSHGSTLTLSISGYIIVMDIKFDETAHKIVQVTITYTHKPEDDDRIDNLLTLQLSNFRYFKLFKKNLQALATLDMLSKIYSVNCFHCIRCISNDVKSIYEKEFSALAGDIQKMLTDGHGIPLFHVERVGPSIAYWAPKFRIHETDWNNVKNIIAKGDSCESLGSFYQLWIMMEESRSRNTFLPIERNHYLIEENDDEYELLQSYDFMPQDLTFPLLPTPLKVLQQPKDGSQTSANIQFVLWLFPPVYVTDTVAKEIEDLAGFFGSRIMTDDPKSLSLEQLLISDIVPPAKMTRGSAMDVSWEKKFEDSPYIQMYTLDMKHTNAKKIERFPFIYPFQIFSFIEILRQQLVYNALFQSCFNASTYCPQRISSQSSAANFEVNSNTTKVKVKVQATNPPHLLSVSFQLPDIMVDVLLQITILRDCQPYVISQNPLWEDKGNTDTVLTQTLQLCHDVPYLVKWILKSSINNFKSIKEDELMEL</sequence>
<reference evidence="9 10" key="1">
    <citation type="submission" date="2018-06" db="EMBL/GenBank/DDBJ databases">
        <title>Comparative genomics reveals the genomic features of Rhizophagus irregularis, R. cerebriforme, R. diaphanum and Gigaspora rosea, and their symbiotic lifestyle signature.</title>
        <authorList>
            <person name="Morin E."/>
            <person name="San Clemente H."/>
            <person name="Chen E.C.H."/>
            <person name="De La Providencia I."/>
            <person name="Hainaut M."/>
            <person name="Kuo A."/>
            <person name="Kohler A."/>
            <person name="Murat C."/>
            <person name="Tang N."/>
            <person name="Roy S."/>
            <person name="Loubradou J."/>
            <person name="Henrissat B."/>
            <person name="Grigoriev I.V."/>
            <person name="Corradi N."/>
            <person name="Roux C."/>
            <person name="Martin F.M."/>
        </authorList>
    </citation>
    <scope>NUCLEOTIDE SEQUENCE [LARGE SCALE GENOMIC DNA]</scope>
    <source>
        <strain evidence="9 10">DAOM 194757</strain>
    </source>
</reference>
<feature type="domain" description="Mediator complex subunit Med1" evidence="8">
    <location>
        <begin position="141"/>
        <end position="524"/>
    </location>
</feature>
<accession>A0A397WCU6</accession>
<keyword evidence="10" id="KW-1185">Reference proteome</keyword>
<evidence type="ECO:0000256" key="2">
    <source>
        <dbReference type="ARBA" id="ARBA00006210"/>
    </source>
</evidence>
<name>A0A397WCU6_9GLOM</name>